<evidence type="ECO:0000313" key="1">
    <source>
        <dbReference type="EMBL" id="MCL2916028.1"/>
    </source>
</evidence>
<dbReference type="SUPFAM" id="SSF48371">
    <property type="entry name" value="ARM repeat"/>
    <property type="match status" value="1"/>
</dbReference>
<dbReference type="Gene3D" id="1.25.10.10">
    <property type="entry name" value="Leucine-rich Repeat Variant"/>
    <property type="match status" value="1"/>
</dbReference>
<protein>
    <submittedName>
        <fullName evidence="1">HEAT repeat domain-containing protein</fullName>
    </submittedName>
</protein>
<evidence type="ECO:0000313" key="2">
    <source>
        <dbReference type="Proteomes" id="UP001202831"/>
    </source>
</evidence>
<keyword evidence="2" id="KW-1185">Reference proteome</keyword>
<proteinExistence type="predicted"/>
<organism evidence="1 2">
    <name type="scientific">Shewanella corallii</name>
    <dbReference type="NCBI Taxonomy" id="560080"/>
    <lineage>
        <taxon>Bacteria</taxon>
        <taxon>Pseudomonadati</taxon>
        <taxon>Pseudomonadota</taxon>
        <taxon>Gammaproteobacteria</taxon>
        <taxon>Alteromonadales</taxon>
        <taxon>Shewanellaceae</taxon>
        <taxon>Shewanella</taxon>
    </lineage>
</organism>
<dbReference type="InterPro" id="IPR016024">
    <property type="entry name" value="ARM-type_fold"/>
</dbReference>
<comment type="caution">
    <text evidence="1">The sequence shown here is derived from an EMBL/GenBank/DDBJ whole genome shotgun (WGS) entry which is preliminary data.</text>
</comment>
<dbReference type="RefSeq" id="WP_249250583.1">
    <property type="nucleotide sequence ID" value="NZ_JAKIKT010000010.1"/>
</dbReference>
<sequence length="193" mass="21343">MAKVNRLLGMFCSADYETRIEAIEASYDYSNSSEVTNAIVESVNDSDELVRVSAVEAIGNLKIPVSDVQLKRLLKDDHSLVRCAAIITIGLLSRQTLMEPVKRVYGQGNANESVSCCYCLYLLGEQEYLAKALSYLEDDDYTVRCSVINTANEFVKDRDVDMVLSMLTEKSKTETTNAVQSSISAFVASHGTR</sequence>
<name>A0ABT0NC32_9GAMM</name>
<dbReference type="Proteomes" id="UP001202831">
    <property type="component" value="Unassembled WGS sequence"/>
</dbReference>
<dbReference type="Pfam" id="PF13646">
    <property type="entry name" value="HEAT_2"/>
    <property type="match status" value="1"/>
</dbReference>
<dbReference type="EMBL" id="JAKIKT010000010">
    <property type="protein sequence ID" value="MCL2916028.1"/>
    <property type="molecule type" value="Genomic_DNA"/>
</dbReference>
<accession>A0ABT0NC32</accession>
<dbReference type="InterPro" id="IPR011989">
    <property type="entry name" value="ARM-like"/>
</dbReference>
<reference evidence="1 2" key="1">
    <citation type="submission" date="2022-01" db="EMBL/GenBank/DDBJ databases">
        <title>Whole genome-based taxonomy of the Shewanellaceae.</title>
        <authorList>
            <person name="Martin-Rodriguez A.J."/>
        </authorList>
    </citation>
    <scope>NUCLEOTIDE SEQUENCE [LARGE SCALE GENOMIC DNA]</scope>
    <source>
        <strain evidence="1 2">DSM 21332</strain>
    </source>
</reference>
<gene>
    <name evidence="1" type="ORF">L2725_20005</name>
</gene>